<evidence type="ECO:0000256" key="1">
    <source>
        <dbReference type="ARBA" id="ARBA00023015"/>
    </source>
</evidence>
<sequence>MTVIDSASLKSLPVKASKEFCVLVVSDSPDDIVLNAVKQGVRRVVAESVVEEDLVRAVRATAKKTAFLSESITPYLLDCLASRLPEHTSGTRKALDRLSHREHQVLRLLGKAWTNSEIASTLRISEATVRSHIYHIVTKLDLKTRTEAVLFGHHFTLATLGQARFT</sequence>
<dbReference type="EMBL" id="JAAGMD010000725">
    <property type="protein sequence ID" value="NEA89418.1"/>
    <property type="molecule type" value="Genomic_DNA"/>
</dbReference>
<proteinExistence type="predicted"/>
<keyword evidence="2" id="KW-0238">DNA-binding</keyword>
<keyword evidence="3" id="KW-0804">Transcription</keyword>
<dbReference type="RefSeq" id="WP_164438833.1">
    <property type="nucleotide sequence ID" value="NZ_JAAGMD010000725.1"/>
</dbReference>
<dbReference type="GO" id="GO:0006355">
    <property type="term" value="P:regulation of DNA-templated transcription"/>
    <property type="evidence" value="ECO:0007669"/>
    <property type="project" value="InterPro"/>
</dbReference>
<comment type="caution">
    <text evidence="5">The sequence shown here is derived from an EMBL/GenBank/DDBJ whole genome shotgun (WGS) entry which is preliminary data.</text>
</comment>
<dbReference type="PANTHER" id="PTHR44688">
    <property type="entry name" value="DNA-BINDING TRANSCRIPTIONAL ACTIVATOR DEVR_DOSR"/>
    <property type="match status" value="1"/>
</dbReference>
<dbReference type="Pfam" id="PF00196">
    <property type="entry name" value="GerE"/>
    <property type="match status" value="1"/>
</dbReference>
<organism evidence="5">
    <name type="scientific">Streptomyces sp. SID14436</name>
    <dbReference type="NCBI Taxonomy" id="2706070"/>
    <lineage>
        <taxon>Bacteria</taxon>
        <taxon>Bacillati</taxon>
        <taxon>Actinomycetota</taxon>
        <taxon>Actinomycetes</taxon>
        <taxon>Kitasatosporales</taxon>
        <taxon>Streptomycetaceae</taxon>
        <taxon>Streptomyces</taxon>
    </lineage>
</organism>
<dbReference type="Gene3D" id="3.40.50.2300">
    <property type="match status" value="1"/>
</dbReference>
<dbReference type="SUPFAM" id="SSF46894">
    <property type="entry name" value="C-terminal effector domain of the bipartite response regulators"/>
    <property type="match status" value="1"/>
</dbReference>
<evidence type="ECO:0000256" key="3">
    <source>
        <dbReference type="ARBA" id="ARBA00023163"/>
    </source>
</evidence>
<dbReference type="PRINTS" id="PR00038">
    <property type="entry name" value="HTHLUXR"/>
</dbReference>
<evidence type="ECO:0000259" key="4">
    <source>
        <dbReference type="PROSITE" id="PS50043"/>
    </source>
</evidence>
<dbReference type="PANTHER" id="PTHR44688:SF16">
    <property type="entry name" value="DNA-BINDING TRANSCRIPTIONAL ACTIVATOR DEVR_DOSR"/>
    <property type="match status" value="1"/>
</dbReference>
<dbReference type="InterPro" id="IPR000792">
    <property type="entry name" value="Tscrpt_reg_LuxR_C"/>
</dbReference>
<dbReference type="AlphaFoldDB" id="A0A6G3R0Z0"/>
<reference evidence="5" key="1">
    <citation type="submission" date="2020-01" db="EMBL/GenBank/DDBJ databases">
        <title>Insect and environment-associated Actinomycetes.</title>
        <authorList>
            <person name="Currrie C."/>
            <person name="Chevrette M."/>
            <person name="Carlson C."/>
            <person name="Stubbendieck R."/>
            <person name="Wendt-Pienkowski E."/>
        </authorList>
    </citation>
    <scope>NUCLEOTIDE SEQUENCE</scope>
    <source>
        <strain evidence="5">SID14436</strain>
    </source>
</reference>
<evidence type="ECO:0000256" key="2">
    <source>
        <dbReference type="ARBA" id="ARBA00023125"/>
    </source>
</evidence>
<dbReference type="PROSITE" id="PS50043">
    <property type="entry name" value="HTH_LUXR_2"/>
    <property type="match status" value="1"/>
</dbReference>
<accession>A0A6G3R0Z0</accession>
<feature type="domain" description="HTH luxR-type" evidence="4">
    <location>
        <begin position="91"/>
        <end position="156"/>
    </location>
</feature>
<gene>
    <name evidence="5" type="ORF">G3I53_26075</name>
</gene>
<keyword evidence="1" id="KW-0805">Transcription regulation</keyword>
<dbReference type="GO" id="GO:0003677">
    <property type="term" value="F:DNA binding"/>
    <property type="evidence" value="ECO:0007669"/>
    <property type="project" value="UniProtKB-KW"/>
</dbReference>
<name>A0A6G3R0Z0_9ACTN</name>
<dbReference type="InterPro" id="IPR016032">
    <property type="entry name" value="Sig_transdc_resp-reg_C-effctor"/>
</dbReference>
<protein>
    <submittedName>
        <fullName evidence="5">Response regulator transcription factor</fullName>
    </submittedName>
</protein>
<dbReference type="SMART" id="SM00421">
    <property type="entry name" value="HTH_LUXR"/>
    <property type="match status" value="1"/>
</dbReference>
<dbReference type="CDD" id="cd06170">
    <property type="entry name" value="LuxR_C_like"/>
    <property type="match status" value="1"/>
</dbReference>
<evidence type="ECO:0000313" key="5">
    <source>
        <dbReference type="EMBL" id="NEA89418.1"/>
    </source>
</evidence>